<evidence type="ECO:0000313" key="5">
    <source>
        <dbReference type="EMBL" id="MBD8061834.1"/>
    </source>
</evidence>
<gene>
    <name evidence="5" type="ORF">H9624_05810</name>
</gene>
<reference evidence="5 6" key="1">
    <citation type="submission" date="2020-08" db="EMBL/GenBank/DDBJ databases">
        <title>A Genomic Blueprint of the Chicken Gut Microbiome.</title>
        <authorList>
            <person name="Gilroy R."/>
            <person name="Ravi A."/>
            <person name="Getino M."/>
            <person name="Pursley I."/>
            <person name="Horton D.L."/>
            <person name="Alikhan N.-F."/>
            <person name="Baker D."/>
            <person name="Gharbi K."/>
            <person name="Hall N."/>
            <person name="Watson M."/>
            <person name="Adriaenssens E.M."/>
            <person name="Foster-Nyarko E."/>
            <person name="Jarju S."/>
            <person name="Secka A."/>
            <person name="Antonio M."/>
            <person name="Oren A."/>
            <person name="Chaudhuri R."/>
            <person name="La Ragione R.M."/>
            <person name="Hildebrand F."/>
            <person name="Pallen M.J."/>
        </authorList>
    </citation>
    <scope>NUCLEOTIDE SEQUENCE [LARGE SCALE GENOMIC DNA]</scope>
    <source>
        <strain evidence="5 6">Sa1BUA1</strain>
    </source>
</reference>
<dbReference type="Pfam" id="PF01844">
    <property type="entry name" value="HNH"/>
    <property type="match status" value="1"/>
</dbReference>
<evidence type="ECO:0000259" key="3">
    <source>
        <dbReference type="Pfam" id="PF01844"/>
    </source>
</evidence>
<dbReference type="InterPro" id="IPR002711">
    <property type="entry name" value="HNH"/>
</dbReference>
<dbReference type="Proteomes" id="UP000661894">
    <property type="component" value="Unassembled WGS sequence"/>
</dbReference>
<evidence type="ECO:0000256" key="2">
    <source>
        <dbReference type="SAM" id="MobiDB-lite"/>
    </source>
</evidence>
<keyword evidence="6" id="KW-1185">Reference proteome</keyword>
<dbReference type="InterPro" id="IPR003870">
    <property type="entry name" value="DUF222"/>
</dbReference>
<dbReference type="Gene3D" id="1.10.30.50">
    <property type="match status" value="1"/>
</dbReference>
<comment type="caution">
    <text evidence="5">The sequence shown here is derived from an EMBL/GenBank/DDBJ whole genome shotgun (WGS) entry which is preliminary data.</text>
</comment>
<evidence type="ECO:0000256" key="1">
    <source>
        <dbReference type="ARBA" id="ARBA00023450"/>
    </source>
</evidence>
<accession>A0ABR8Z0H6</accession>
<proteinExistence type="inferred from homology"/>
<dbReference type="InterPro" id="IPR003615">
    <property type="entry name" value="HNH_nuc"/>
</dbReference>
<feature type="region of interest" description="Disordered" evidence="2">
    <location>
        <begin position="413"/>
        <end position="451"/>
    </location>
</feature>
<dbReference type="Pfam" id="PF02720">
    <property type="entry name" value="DUF222"/>
    <property type="match status" value="1"/>
</dbReference>
<feature type="domain" description="DUF222" evidence="4">
    <location>
        <begin position="61"/>
        <end position="362"/>
    </location>
</feature>
<sequence length="451" mass="47710">MSSTDPTGPGAPPAVALSAADLGAMRRLLGRLDPGLCVPEEADGRRPGLTEAECIDLLRELEDLKAAAAGAQAAVTAHLSRLRLDAEQAAGVPAERRGRGLGSEVALARRLSPHHGGRHLGMARALREDMPCTLAALRRGELSEWRATLLVRETICLGAEERRALDAELWQDPDRVAGMGDRQLVAEAKRVAYRLDPHSVVDRAARAERERFVGIRPAPDTMAYLTALLPVAQAVAAHASLGAAADSARATGDERGRGQLMADALVARLTGSDAEVPARVQLQLVMTDQSLAGGDEPASVPEHGTVPAGWARELLRRALADEGGCGVWVRRLLTDPAGHLVAMESRARHAPPGLAHYIATRDAGRCRTPHCDAPVRHVDHVVDHARGGATDEKNLGGRCERCNLDKAAPGWSSLPLSRGSPGAPRAGPVIRTRTPTGHVYDSAPPQLPHAG</sequence>
<dbReference type="RefSeq" id="WP_251838889.1">
    <property type="nucleotide sequence ID" value="NZ_JACSPO010000001.1"/>
</dbReference>
<dbReference type="CDD" id="cd00085">
    <property type="entry name" value="HNHc"/>
    <property type="match status" value="1"/>
</dbReference>
<evidence type="ECO:0000313" key="6">
    <source>
        <dbReference type="Proteomes" id="UP000661894"/>
    </source>
</evidence>
<evidence type="ECO:0000259" key="4">
    <source>
        <dbReference type="Pfam" id="PF02720"/>
    </source>
</evidence>
<organism evidence="5 6">
    <name type="scientific">Oceanitalea stevensii</name>
    <dbReference type="NCBI Taxonomy" id="2763072"/>
    <lineage>
        <taxon>Bacteria</taxon>
        <taxon>Bacillati</taxon>
        <taxon>Actinomycetota</taxon>
        <taxon>Actinomycetes</taxon>
        <taxon>Micrococcales</taxon>
        <taxon>Bogoriellaceae</taxon>
        <taxon>Georgenia</taxon>
    </lineage>
</organism>
<protein>
    <submittedName>
        <fullName evidence="5">DUF222 domain-containing protein</fullName>
    </submittedName>
</protein>
<comment type="similarity">
    <text evidence="1">Belongs to the Rv1128c/1148c/1588c/1702c/1945/3466 family.</text>
</comment>
<dbReference type="EMBL" id="JACSPO010000001">
    <property type="protein sequence ID" value="MBD8061834.1"/>
    <property type="molecule type" value="Genomic_DNA"/>
</dbReference>
<name>A0ABR8Z0H6_9MICO</name>
<feature type="domain" description="HNH" evidence="3">
    <location>
        <begin position="371"/>
        <end position="406"/>
    </location>
</feature>